<dbReference type="AlphaFoldDB" id="A0A4S3M421"/>
<organism evidence="1 2">
    <name type="scientific">Robertkochia marina</name>
    <dbReference type="NCBI Taxonomy" id="1227945"/>
    <lineage>
        <taxon>Bacteria</taxon>
        <taxon>Pseudomonadati</taxon>
        <taxon>Bacteroidota</taxon>
        <taxon>Flavobacteriia</taxon>
        <taxon>Flavobacteriales</taxon>
        <taxon>Flavobacteriaceae</taxon>
        <taxon>Robertkochia</taxon>
    </lineage>
</organism>
<dbReference type="EMBL" id="SSMC01000001">
    <property type="protein sequence ID" value="THD69896.1"/>
    <property type="molecule type" value="Genomic_DNA"/>
</dbReference>
<proteinExistence type="predicted"/>
<evidence type="ECO:0000313" key="1">
    <source>
        <dbReference type="EMBL" id="THD69896.1"/>
    </source>
</evidence>
<comment type="caution">
    <text evidence="1">The sequence shown here is derived from an EMBL/GenBank/DDBJ whole genome shotgun (WGS) entry which is preliminary data.</text>
</comment>
<protein>
    <recommendedName>
        <fullName evidence="3">Glycine dehydrogenase</fullName>
    </recommendedName>
</protein>
<dbReference type="Proteomes" id="UP000305939">
    <property type="component" value="Unassembled WGS sequence"/>
</dbReference>
<name>A0A4S3M421_9FLAO</name>
<reference evidence="1 2" key="1">
    <citation type="submission" date="2019-04" db="EMBL/GenBank/DDBJ databases">
        <title>Draft genome sequence of Robertkochia marina CC-AMO-30D.</title>
        <authorList>
            <person name="Hameed A."/>
            <person name="Lin S.-Y."/>
            <person name="Shahina M."/>
            <person name="Lai W.-A."/>
            <person name="Young C.-C."/>
        </authorList>
    </citation>
    <scope>NUCLEOTIDE SEQUENCE [LARGE SCALE GENOMIC DNA]</scope>
    <source>
        <strain evidence="1 2">CC-AMO-30D</strain>
    </source>
</reference>
<evidence type="ECO:0000313" key="2">
    <source>
        <dbReference type="Proteomes" id="UP000305939"/>
    </source>
</evidence>
<sequence length="80" mass="9267">MLISCTQALEICNKAQYDEAGSWQIFKLKLHHVYCRNCKAHAGKNGKLTELCSKADLKCMDHQKKEKLKEEIEKKITTDR</sequence>
<gene>
    <name evidence="1" type="ORF">E7Z59_06105</name>
</gene>
<accession>A0A4S3M421</accession>
<evidence type="ECO:0008006" key="3">
    <source>
        <dbReference type="Google" id="ProtNLM"/>
    </source>
</evidence>
<dbReference type="RefSeq" id="WP_136335387.1">
    <property type="nucleotide sequence ID" value="NZ_QXMP01000002.1"/>
</dbReference>
<dbReference type="OrthoDB" id="1262821at2"/>
<keyword evidence="2" id="KW-1185">Reference proteome</keyword>